<dbReference type="EMBL" id="JBIRUQ010000002">
    <property type="protein sequence ID" value="MFI1460839.1"/>
    <property type="molecule type" value="Genomic_DNA"/>
</dbReference>
<keyword evidence="3" id="KW-1185">Reference proteome</keyword>
<proteinExistence type="predicted"/>
<dbReference type="GeneID" id="93503970"/>
<comment type="caution">
    <text evidence="2">The sequence shown here is derived from an EMBL/GenBank/DDBJ whole genome shotgun (WGS) entry which is preliminary data.</text>
</comment>
<accession>A0ABW7TM37</accession>
<dbReference type="InterPro" id="IPR007278">
    <property type="entry name" value="DUF397"/>
</dbReference>
<name>A0ABW7TM37_9NOCA</name>
<gene>
    <name evidence="2" type="ORF">ACH4WX_08945</name>
</gene>
<dbReference type="Proteomes" id="UP001611263">
    <property type="component" value="Unassembled WGS sequence"/>
</dbReference>
<dbReference type="RefSeq" id="WP_033245926.1">
    <property type="nucleotide sequence ID" value="NZ_JBIRUQ010000002.1"/>
</dbReference>
<evidence type="ECO:0000313" key="2">
    <source>
        <dbReference type="EMBL" id="MFI1460839.1"/>
    </source>
</evidence>
<dbReference type="Pfam" id="PF04149">
    <property type="entry name" value="DUF397"/>
    <property type="match status" value="1"/>
</dbReference>
<evidence type="ECO:0000313" key="3">
    <source>
        <dbReference type="Proteomes" id="UP001611263"/>
    </source>
</evidence>
<protein>
    <submittedName>
        <fullName evidence="2">DUF397 domain-containing protein</fullName>
    </submittedName>
</protein>
<sequence>MTVTLSGAQWFKSSYSGSGNECVEVAWLQDANVGVRDSKNPAGPALTFSFADWAAFTAYLRNRGAAPA</sequence>
<organism evidence="2 3">
    <name type="scientific">Nocardia carnea</name>
    <dbReference type="NCBI Taxonomy" id="37328"/>
    <lineage>
        <taxon>Bacteria</taxon>
        <taxon>Bacillati</taxon>
        <taxon>Actinomycetota</taxon>
        <taxon>Actinomycetes</taxon>
        <taxon>Mycobacteriales</taxon>
        <taxon>Nocardiaceae</taxon>
        <taxon>Nocardia</taxon>
    </lineage>
</organism>
<reference evidence="2 3" key="1">
    <citation type="submission" date="2024-10" db="EMBL/GenBank/DDBJ databases">
        <title>The Natural Products Discovery Center: Release of the First 8490 Sequenced Strains for Exploring Actinobacteria Biosynthetic Diversity.</title>
        <authorList>
            <person name="Kalkreuter E."/>
            <person name="Kautsar S.A."/>
            <person name="Yang D."/>
            <person name="Bader C.D."/>
            <person name="Teijaro C.N."/>
            <person name="Fluegel L."/>
            <person name="Davis C.M."/>
            <person name="Simpson J.R."/>
            <person name="Lauterbach L."/>
            <person name="Steele A.D."/>
            <person name="Gui C."/>
            <person name="Meng S."/>
            <person name="Li G."/>
            <person name="Viehrig K."/>
            <person name="Ye F."/>
            <person name="Su P."/>
            <person name="Kiefer A.F."/>
            <person name="Nichols A."/>
            <person name="Cepeda A.J."/>
            <person name="Yan W."/>
            <person name="Fan B."/>
            <person name="Jiang Y."/>
            <person name="Adhikari A."/>
            <person name="Zheng C.-J."/>
            <person name="Schuster L."/>
            <person name="Cowan T.M."/>
            <person name="Smanski M.J."/>
            <person name="Chevrette M.G."/>
            <person name="De Carvalho L.P.S."/>
            <person name="Shen B."/>
        </authorList>
    </citation>
    <scope>NUCLEOTIDE SEQUENCE [LARGE SCALE GENOMIC DNA]</scope>
    <source>
        <strain evidence="2 3">NPDC020568</strain>
    </source>
</reference>
<evidence type="ECO:0000259" key="1">
    <source>
        <dbReference type="Pfam" id="PF04149"/>
    </source>
</evidence>
<feature type="domain" description="DUF397" evidence="1">
    <location>
        <begin position="8"/>
        <end position="61"/>
    </location>
</feature>